<dbReference type="InterPro" id="IPR036116">
    <property type="entry name" value="FN3_sf"/>
</dbReference>
<evidence type="ECO:0000259" key="6">
    <source>
        <dbReference type="PROSITE" id="PS50853"/>
    </source>
</evidence>
<feature type="chain" id="PRO_5020442920" evidence="5">
    <location>
        <begin position="31"/>
        <end position="1849"/>
    </location>
</feature>
<dbReference type="Pfam" id="PF00041">
    <property type="entry name" value="fn3"/>
    <property type="match status" value="1"/>
</dbReference>
<keyword evidence="1" id="KW-0677">Repeat</keyword>
<dbReference type="InterPro" id="IPR003961">
    <property type="entry name" value="FN3_dom"/>
</dbReference>
<dbReference type="PANTHER" id="PTHR13817">
    <property type="entry name" value="TITIN"/>
    <property type="match status" value="1"/>
</dbReference>
<keyword evidence="5" id="KW-0732">Signal</keyword>
<dbReference type="SMART" id="SM00060">
    <property type="entry name" value="FN3"/>
    <property type="match status" value="3"/>
</dbReference>
<organism evidence="7 8">
    <name type="scientific">Microcella putealis</name>
    <dbReference type="NCBI Taxonomy" id="337005"/>
    <lineage>
        <taxon>Bacteria</taxon>
        <taxon>Bacillati</taxon>
        <taxon>Actinomycetota</taxon>
        <taxon>Actinomycetes</taxon>
        <taxon>Micrococcales</taxon>
        <taxon>Microbacteriaceae</taxon>
        <taxon>Microcella</taxon>
    </lineage>
</organism>
<feature type="region of interest" description="Disordered" evidence="4">
    <location>
        <begin position="1745"/>
        <end position="1767"/>
    </location>
</feature>
<dbReference type="InterPro" id="IPR050964">
    <property type="entry name" value="Striated_Muscle_Regulatory"/>
</dbReference>
<proteinExistence type="predicted"/>
<dbReference type="PROSITE" id="PS50853">
    <property type="entry name" value="FN3"/>
    <property type="match status" value="1"/>
</dbReference>
<gene>
    <name evidence="7" type="ORF">EV141_0709</name>
</gene>
<keyword evidence="2" id="KW-0378">Hydrolase</keyword>
<feature type="compositionally biased region" description="Acidic residues" evidence="4">
    <location>
        <begin position="369"/>
        <end position="378"/>
    </location>
</feature>
<keyword evidence="2" id="KW-0326">Glycosidase</keyword>
<dbReference type="Gene3D" id="2.60.40.10">
    <property type="entry name" value="Immunoglobulins"/>
    <property type="match status" value="2"/>
</dbReference>
<evidence type="ECO:0000313" key="7">
    <source>
        <dbReference type="EMBL" id="RZS59483.1"/>
    </source>
</evidence>
<dbReference type="SUPFAM" id="SSF49265">
    <property type="entry name" value="Fibronectin type III"/>
    <property type="match status" value="2"/>
</dbReference>
<dbReference type="Gene3D" id="2.60.40.2810">
    <property type="match status" value="1"/>
</dbReference>
<evidence type="ECO:0000313" key="8">
    <source>
        <dbReference type="Proteomes" id="UP000293519"/>
    </source>
</evidence>
<dbReference type="EMBL" id="SGWW01000001">
    <property type="protein sequence ID" value="RZS59483.1"/>
    <property type="molecule type" value="Genomic_DNA"/>
</dbReference>
<dbReference type="CDD" id="cd00063">
    <property type="entry name" value="FN3"/>
    <property type="match status" value="1"/>
</dbReference>
<feature type="region of interest" description="Disordered" evidence="4">
    <location>
        <begin position="1652"/>
        <end position="1683"/>
    </location>
</feature>
<feature type="domain" description="Fibronectin type-III" evidence="6">
    <location>
        <begin position="1485"/>
        <end position="1577"/>
    </location>
</feature>
<keyword evidence="3" id="KW-0624">Polysaccharide degradation</keyword>
<name>A0A4Q7LY64_9MICO</name>
<dbReference type="InterPro" id="IPR013783">
    <property type="entry name" value="Ig-like_fold"/>
</dbReference>
<accession>A0A4Q7LY64</accession>
<feature type="compositionally biased region" description="Low complexity" evidence="4">
    <location>
        <begin position="1748"/>
        <end position="1760"/>
    </location>
</feature>
<evidence type="ECO:0000256" key="2">
    <source>
        <dbReference type="ARBA" id="ARBA00023295"/>
    </source>
</evidence>
<dbReference type="SUPFAM" id="SSF50998">
    <property type="entry name" value="Quinoprotein alcohol dehydrogenase-like"/>
    <property type="match status" value="1"/>
</dbReference>
<comment type="caution">
    <text evidence="7">The sequence shown here is derived from an EMBL/GenBank/DDBJ whole genome shotgun (WGS) entry which is preliminary data.</text>
</comment>
<feature type="region of interest" description="Disordered" evidence="4">
    <location>
        <begin position="362"/>
        <end position="393"/>
    </location>
</feature>
<keyword evidence="3" id="KW-0119">Carbohydrate metabolism</keyword>
<dbReference type="InterPro" id="IPR011047">
    <property type="entry name" value="Quinoprotein_ADH-like_sf"/>
</dbReference>
<sequence>MSFSLAPRGRRSLASALAIALVAGGTVTVAALHDGFPVADVDLTARDVWVTNGAQQLGGRLNRQIEELNGSVVASSAAFDVLQQGDALFLLDPDNARVESVDAATTRVTSAIDVPPNAQIDHGGDVLAIVADGSLWAISAAGDLQFNFISQPPTAEVGDDAKVAVSDDGVVIVVSPSLGQVLKLESLAEEPVVADFPAVGDFELAAVGDRAVVLDRSTNELVGEDGRVIPLGDDAALELQQSGPRADFAVVATGDALLRVGLDSGDVDRWDAGVASPTDERASVASPVVVDGCAHGAWGHAQRYVLACDSAVPEPFDIAEPTAGSRLEFRVNGSVVALNDLTTGNAWVPSDTMRLVNNWEDVTPPVQEDSPETGDEESANQSFEDTLAERTDENRAPTAVDDEFGIRPGRTTVLSVLDNDSDPDGDVLVISAVGAVAEATGRLELIDGGRALQFTQAPDFAGTIAFDYTVDDGRGGTASARVSARVVPDGSNEQPVELRTSGVAVEANQTIEYNVLANWRDPDGDELYLVGATPNAGDLVRFSPDGTITFTHQTSELGEKTVQFLVADGQGDPVAGTLTVTVEPASSLNPVGTPDFATLFVDETVIIEPLANDLSPSGAVLSLAAIAEPGEGAAATLDTDRDEVRFSASSPGIYYFTYTVQAGGASSTGIVRVDVSERPETDDAPPIAVRDTAYLRGDQPLTVSVLANDVSPSGRILAVQSIDVPAATEAAGVTVELLASTLVRITATAALTEQVDLSYTVSDGVQSATAGVTVVPVPALTKHQPPVARDDSVTVRAGDIVTVDVTDNDVHPDASPLIVADELITTPSAGIAFVSANTVRFQAPDEPGQYTAEYLLTDPYGETAAAAVIFTVTPLDTTGNADPRPADIIGRVLAGNNVRIDLPLDQVDPDGDSVELLRAPSGATLGTIVESGPTHFVYEAAETTAGTDTFRYQVVDAFGAVGDAEVRIAVIPQPDTTSNPTAVPDSVSVRPGRVSQLDLLANDSDPQGAEIRASDTLLDVPDGIDAEVVDARYLVLTAPDTEQSFSLRYEITNDRGGRDIGYVLVQVTEDAPLLPPTATDVSVARAEIAGEESVTVDIFDGYAFNPSGSNDELLVSLEGPNASNAALDAERPGIVTVTPVDRRQAITYRVTNVDDELSAYAFIIVPAAVDEGFDEPPFLDPALPVQYVPMNESREWSISELLVVPSEREVWIPEPELVTATQSDGTPAGVDRDTIRFQGALDYRGPASITFTVTDGASAEDPNGNTVTLTLPIVVGDPEFRDTAPEFTTPSVEVEVGEQSTIDLRSSTAHPNPQILQEVTYSDLRGQASGVDASLSGSTLTVSAPRTAQKGTTLTLDVNLRWDDFTVPGTITVTVVGSSRPPAVAVDDNYEAQRGDGTLVANPLANDSNPYQSTGEPLTIVGATVQNTGEPATVSFTASTVSITPSPTLKSGTVVVVYRVEDATRDPDRAVNGTITLVVSDVPDQVLRPTVPAQGDEGSVTIGFQAPASNGKPITGYEVVSNPSVPTPTDCAPPSCTISGLTNGTSYTFAVRAINVHGAGPWSPVSNPVIPYGTPGTPAVTLTVGEQWAPGGAVSATWGGVAASGGSLSYTWELLRGTTSLRSGTTTGTSTGNLGNLDGGSYTVRVFATNSGGRQGATGTSNAGTVTTQGTPGRPSVSATVTDGSQPGAIRWNWNAVTANPGGSANISYEVRLNGSGGWTGVGSNTSYTRSNLNQGSYTLEVRAVNKSGPGSAGSASASVGPPPPPPQQVFLSRGDFEPSTSNGYYYRVRLSGFTGPVTLQCFDSGGGFASVRTVEPDFNGQLGCYSGFGNYRVLANGSIWSNTVQSWD</sequence>
<reference evidence="7 8" key="1">
    <citation type="journal article" date="2015" name="Stand. Genomic Sci.">
        <title>Genomic Encyclopedia of Bacterial and Archaeal Type Strains, Phase III: the genomes of soil and plant-associated and newly described type strains.</title>
        <authorList>
            <person name="Whitman W.B."/>
            <person name="Woyke T."/>
            <person name="Klenk H.P."/>
            <person name="Zhou Y."/>
            <person name="Lilburn T.G."/>
            <person name="Beck B.J."/>
            <person name="De Vos P."/>
            <person name="Vandamme P."/>
            <person name="Eisen J.A."/>
            <person name="Garrity G."/>
            <person name="Hugenholtz P."/>
            <person name="Kyrpides N.C."/>
        </authorList>
    </citation>
    <scope>NUCLEOTIDE SEQUENCE [LARGE SCALE GENOMIC DNA]</scope>
    <source>
        <strain evidence="7 8">CV2</strain>
    </source>
</reference>
<dbReference type="GO" id="GO:0016798">
    <property type="term" value="F:hydrolase activity, acting on glycosyl bonds"/>
    <property type="evidence" value="ECO:0007669"/>
    <property type="project" value="UniProtKB-KW"/>
</dbReference>
<dbReference type="Pfam" id="PF17963">
    <property type="entry name" value="Big_9"/>
    <property type="match status" value="7"/>
</dbReference>
<dbReference type="PANTHER" id="PTHR13817:SF73">
    <property type="entry name" value="FIBRONECTIN TYPE-III DOMAIN-CONTAINING PROTEIN"/>
    <property type="match status" value="1"/>
</dbReference>
<dbReference type="NCBIfam" id="NF012211">
    <property type="entry name" value="tand_rpt_95"/>
    <property type="match status" value="2"/>
</dbReference>
<evidence type="ECO:0000256" key="3">
    <source>
        <dbReference type="ARBA" id="ARBA00023326"/>
    </source>
</evidence>
<evidence type="ECO:0000256" key="1">
    <source>
        <dbReference type="ARBA" id="ARBA00022737"/>
    </source>
</evidence>
<evidence type="ECO:0000256" key="4">
    <source>
        <dbReference type="SAM" id="MobiDB-lite"/>
    </source>
</evidence>
<dbReference type="Proteomes" id="UP000293519">
    <property type="component" value="Unassembled WGS sequence"/>
</dbReference>
<evidence type="ECO:0000256" key="5">
    <source>
        <dbReference type="SAM" id="SignalP"/>
    </source>
</evidence>
<protein>
    <submittedName>
        <fullName evidence="7">Fibronectin type III domain protein</fullName>
    </submittedName>
</protein>
<dbReference type="OrthoDB" id="5241356at2"/>
<keyword evidence="8" id="KW-1185">Reference proteome</keyword>
<feature type="signal peptide" evidence="5">
    <location>
        <begin position="1"/>
        <end position="30"/>
    </location>
</feature>
<dbReference type="GO" id="GO:0000272">
    <property type="term" value="P:polysaccharide catabolic process"/>
    <property type="evidence" value="ECO:0007669"/>
    <property type="project" value="UniProtKB-KW"/>
</dbReference>
<dbReference type="RefSeq" id="WP_130484562.1">
    <property type="nucleotide sequence ID" value="NZ_SGWW01000001.1"/>
</dbReference>